<dbReference type="AlphaFoldDB" id="A0A139AV59"/>
<dbReference type="Gene3D" id="2.40.50.100">
    <property type="match status" value="1"/>
</dbReference>
<dbReference type="PANTHER" id="PTHR21321">
    <property type="entry name" value="PNAS-3 RELATED"/>
    <property type="match status" value="1"/>
</dbReference>
<dbReference type="Pfam" id="PF18311">
    <property type="entry name" value="Rrp40_N"/>
    <property type="match status" value="1"/>
</dbReference>
<dbReference type="Gene3D" id="2.40.50.140">
    <property type="entry name" value="Nucleic acid-binding proteins"/>
    <property type="match status" value="1"/>
</dbReference>
<keyword evidence="3" id="KW-0698">rRNA processing</keyword>
<comment type="subcellular location">
    <subcellularLocation>
        <location evidence="1">Nucleus</location>
        <location evidence="1">Nucleolus</location>
    </subcellularLocation>
</comment>
<evidence type="ECO:0000256" key="6">
    <source>
        <dbReference type="ARBA" id="ARBA00030615"/>
    </source>
</evidence>
<keyword evidence="11" id="KW-1185">Reference proteome</keyword>
<evidence type="ECO:0000256" key="1">
    <source>
        <dbReference type="ARBA" id="ARBA00004604"/>
    </source>
</evidence>
<comment type="similarity">
    <text evidence="2">Belongs to the RRP40 family.</text>
</comment>
<dbReference type="GO" id="GO:0071035">
    <property type="term" value="P:nuclear polyadenylation-dependent rRNA catabolic process"/>
    <property type="evidence" value="ECO:0007669"/>
    <property type="project" value="TreeGrafter"/>
</dbReference>
<feature type="compositionally biased region" description="Low complexity" evidence="7">
    <location>
        <begin position="24"/>
        <end position="33"/>
    </location>
</feature>
<keyword evidence="4" id="KW-0271">Exosome</keyword>
<evidence type="ECO:0000256" key="5">
    <source>
        <dbReference type="ARBA" id="ARBA00022884"/>
    </source>
</evidence>
<feature type="region of interest" description="Disordered" evidence="7">
    <location>
        <begin position="1"/>
        <end position="36"/>
    </location>
</feature>
<dbReference type="EMBL" id="KQ965735">
    <property type="protein sequence ID" value="KXS20375.1"/>
    <property type="molecule type" value="Genomic_DNA"/>
</dbReference>
<evidence type="ECO:0000313" key="10">
    <source>
        <dbReference type="EMBL" id="KXS20375.1"/>
    </source>
</evidence>
<dbReference type="GO" id="GO:0071034">
    <property type="term" value="P:CUT catabolic process"/>
    <property type="evidence" value="ECO:0007669"/>
    <property type="project" value="TreeGrafter"/>
</dbReference>
<dbReference type="GO" id="GO:0003723">
    <property type="term" value="F:RNA binding"/>
    <property type="evidence" value="ECO:0007669"/>
    <property type="project" value="UniProtKB-KW"/>
</dbReference>
<evidence type="ECO:0000313" key="11">
    <source>
        <dbReference type="Proteomes" id="UP000070544"/>
    </source>
</evidence>
<dbReference type="GO" id="GO:0071051">
    <property type="term" value="P:poly(A)-dependent snoRNA 3'-end processing"/>
    <property type="evidence" value="ECO:0007669"/>
    <property type="project" value="TreeGrafter"/>
</dbReference>
<evidence type="ECO:0000259" key="8">
    <source>
        <dbReference type="Pfam" id="PF15985"/>
    </source>
</evidence>
<evidence type="ECO:0000259" key="9">
    <source>
        <dbReference type="Pfam" id="PF18311"/>
    </source>
</evidence>
<dbReference type="InterPro" id="IPR036612">
    <property type="entry name" value="KH_dom_type_1_sf"/>
</dbReference>
<dbReference type="GO" id="GO:0034475">
    <property type="term" value="P:U4 snRNA 3'-end processing"/>
    <property type="evidence" value="ECO:0007669"/>
    <property type="project" value="TreeGrafter"/>
</dbReference>
<dbReference type="FunFam" id="2.40.50.140:FF:000112">
    <property type="entry name" value="Exosome complex component RRP40"/>
    <property type="match status" value="1"/>
</dbReference>
<dbReference type="InterPro" id="IPR012340">
    <property type="entry name" value="NA-bd_OB-fold"/>
</dbReference>
<dbReference type="GO" id="GO:0005730">
    <property type="term" value="C:nucleolus"/>
    <property type="evidence" value="ECO:0007669"/>
    <property type="project" value="UniProtKB-SubCell"/>
</dbReference>
<evidence type="ECO:0000256" key="7">
    <source>
        <dbReference type="SAM" id="MobiDB-lite"/>
    </source>
</evidence>
<organism evidence="10 11">
    <name type="scientific">Gonapodya prolifera (strain JEL478)</name>
    <name type="common">Monoblepharis prolifera</name>
    <dbReference type="NCBI Taxonomy" id="1344416"/>
    <lineage>
        <taxon>Eukaryota</taxon>
        <taxon>Fungi</taxon>
        <taxon>Fungi incertae sedis</taxon>
        <taxon>Chytridiomycota</taxon>
        <taxon>Chytridiomycota incertae sedis</taxon>
        <taxon>Monoblepharidomycetes</taxon>
        <taxon>Monoblepharidales</taxon>
        <taxon>Gonapodyaceae</taxon>
        <taxon>Gonapodya</taxon>
    </lineage>
</organism>
<dbReference type="GO" id="GO:0000467">
    <property type="term" value="P:exonucleolytic trimming to generate mature 3'-end of 5.8S rRNA from tricistronic rRNA transcript (SSU-rRNA, 5.8S rRNA, LSU-rRNA)"/>
    <property type="evidence" value="ECO:0007669"/>
    <property type="project" value="TreeGrafter"/>
</dbReference>
<dbReference type="OMA" id="SYMAFPN"/>
<dbReference type="Pfam" id="PF15985">
    <property type="entry name" value="KH_6"/>
    <property type="match status" value="1"/>
</dbReference>
<gene>
    <name evidence="10" type="ORF">M427DRAFT_94422</name>
</gene>
<dbReference type="CDD" id="cd05790">
    <property type="entry name" value="S1_Rrp40"/>
    <property type="match status" value="1"/>
</dbReference>
<dbReference type="InterPro" id="IPR037319">
    <property type="entry name" value="Rrp40_S1"/>
</dbReference>
<feature type="domain" description="Exosome complex exonuclease Rrp40 N-terminal" evidence="9">
    <location>
        <begin position="38"/>
        <end position="79"/>
    </location>
</feature>
<proteinExistence type="inferred from homology"/>
<name>A0A139AV59_GONPJ</name>
<evidence type="ECO:0000256" key="4">
    <source>
        <dbReference type="ARBA" id="ARBA00022835"/>
    </source>
</evidence>
<accession>A0A139AV59</accession>
<reference evidence="10 11" key="1">
    <citation type="journal article" date="2015" name="Genome Biol. Evol.">
        <title>Phylogenomic analyses indicate that early fungi evolved digesting cell walls of algal ancestors of land plants.</title>
        <authorList>
            <person name="Chang Y."/>
            <person name="Wang S."/>
            <person name="Sekimoto S."/>
            <person name="Aerts A.L."/>
            <person name="Choi C."/>
            <person name="Clum A."/>
            <person name="LaButti K.M."/>
            <person name="Lindquist E.A."/>
            <person name="Yee Ngan C."/>
            <person name="Ohm R.A."/>
            <person name="Salamov A.A."/>
            <person name="Grigoriev I.V."/>
            <person name="Spatafora J.W."/>
            <person name="Berbee M.L."/>
        </authorList>
    </citation>
    <scope>NUCLEOTIDE SEQUENCE [LARGE SCALE GENOMIC DNA]</scope>
    <source>
        <strain evidence="10 11">JEL478</strain>
    </source>
</reference>
<dbReference type="SUPFAM" id="SSF50249">
    <property type="entry name" value="Nucleic acid-binding proteins"/>
    <property type="match status" value="1"/>
</dbReference>
<dbReference type="Proteomes" id="UP000070544">
    <property type="component" value="Unassembled WGS sequence"/>
</dbReference>
<dbReference type="OrthoDB" id="340500at2759"/>
<keyword evidence="5" id="KW-0694">RNA-binding</keyword>
<dbReference type="PANTHER" id="PTHR21321:SF1">
    <property type="entry name" value="EXOSOME COMPLEX COMPONENT RRP40"/>
    <property type="match status" value="1"/>
</dbReference>
<dbReference type="InterPro" id="IPR026699">
    <property type="entry name" value="Exosome_RNA_bind1/RRP40/RRP4"/>
</dbReference>
<dbReference type="GO" id="GO:0071038">
    <property type="term" value="P:TRAMP-dependent tRNA surveillance pathway"/>
    <property type="evidence" value="ECO:0007669"/>
    <property type="project" value="TreeGrafter"/>
</dbReference>
<dbReference type="InterPro" id="IPR004088">
    <property type="entry name" value="KH_dom_type_1"/>
</dbReference>
<dbReference type="Pfam" id="PF21262">
    <property type="entry name" value="RRP40_S1"/>
    <property type="match status" value="1"/>
</dbReference>
<evidence type="ECO:0000256" key="2">
    <source>
        <dbReference type="ARBA" id="ARBA00007841"/>
    </source>
</evidence>
<protein>
    <recommendedName>
        <fullName evidence="6">Ribosomal RNA-processing protein 40</fullName>
    </recommendedName>
</protein>
<dbReference type="InterPro" id="IPR041054">
    <property type="entry name" value="Rrp40_N_euk"/>
</dbReference>
<evidence type="ECO:0000256" key="3">
    <source>
        <dbReference type="ARBA" id="ARBA00022552"/>
    </source>
</evidence>
<feature type="domain" description="K Homology" evidence="8">
    <location>
        <begin position="168"/>
        <end position="215"/>
    </location>
</feature>
<dbReference type="STRING" id="1344416.A0A139AV59"/>
<dbReference type="SUPFAM" id="SSF110324">
    <property type="entry name" value="Ribosomal L27 protein-like"/>
    <property type="match status" value="1"/>
</dbReference>
<dbReference type="GO" id="GO:0000176">
    <property type="term" value="C:nuclear exosome (RNase complex)"/>
    <property type="evidence" value="ECO:0007669"/>
    <property type="project" value="TreeGrafter"/>
</dbReference>
<dbReference type="SUPFAM" id="SSF54791">
    <property type="entry name" value="Eukaryotic type KH-domain (KH-domain type I)"/>
    <property type="match status" value="1"/>
</dbReference>
<dbReference type="GO" id="GO:0000177">
    <property type="term" value="C:cytoplasmic exosome (RNase complex)"/>
    <property type="evidence" value="ECO:0007669"/>
    <property type="project" value="TreeGrafter"/>
</dbReference>
<sequence>MDTDTTSFRPRPVIPGDTVPIPIATPNPSAESSAPPPVRIGPGLHRRPDGSVVVVKAGVLCCNEAKDGARWWVESNFKRYVPVQGDPVVGQITYKSADFFRVEIGAAHQAQLSALAFEGATKRNRPPLEVGSLVYARVSVAHRDMEPELECVDQTTGRAEGFGELKGGFMIKCSLGMARNLLLPKFPLLPTLGTRFPFETAVGVNGRVWISAATEPRIAAVARCVVLADRRPWGQVKGVVEGVVGSVEGV</sequence>
<dbReference type="Gene3D" id="3.30.1370.10">
    <property type="entry name" value="K Homology domain, type 1"/>
    <property type="match status" value="1"/>
</dbReference>